<evidence type="ECO:0000313" key="1">
    <source>
        <dbReference type="EnsemblMetazoa" id="AALB007451-PA"/>
    </source>
</evidence>
<accession>A0A182FLP2</accession>
<sequence length="214" mass="23874">MTRDSQVLGAAIIVIVLNVFVPCIASIKHSTSSDNDHWKVKDTQTAGTNLWSPASEYYDDRDRNTGGLKKDFISSYEDKYLNNNQFGNKLRLGYSPFSSGSYYTTGGSYDRRPFYGPINYASHDYESPYPFEYDHHANGYAINYPAVENDITRSVLLPLTGAALIGIAAALVTNPVLLHLGVTAGKRKRRNVLSTNAHDLAYRAKAKHNFTIRK</sequence>
<protein>
    <submittedName>
        <fullName evidence="1">Uncharacterized protein</fullName>
    </submittedName>
</protein>
<evidence type="ECO:0000313" key="2">
    <source>
        <dbReference type="Proteomes" id="UP000069272"/>
    </source>
</evidence>
<dbReference type="AlphaFoldDB" id="A0A182FLP2"/>
<organism evidence="1 2">
    <name type="scientific">Anopheles albimanus</name>
    <name type="common">New world malaria mosquito</name>
    <dbReference type="NCBI Taxonomy" id="7167"/>
    <lineage>
        <taxon>Eukaryota</taxon>
        <taxon>Metazoa</taxon>
        <taxon>Ecdysozoa</taxon>
        <taxon>Arthropoda</taxon>
        <taxon>Hexapoda</taxon>
        <taxon>Insecta</taxon>
        <taxon>Pterygota</taxon>
        <taxon>Neoptera</taxon>
        <taxon>Endopterygota</taxon>
        <taxon>Diptera</taxon>
        <taxon>Nematocera</taxon>
        <taxon>Culicoidea</taxon>
        <taxon>Culicidae</taxon>
        <taxon>Anophelinae</taxon>
        <taxon>Anopheles</taxon>
    </lineage>
</organism>
<dbReference type="Proteomes" id="UP000069272">
    <property type="component" value="Chromosome 3R"/>
</dbReference>
<dbReference type="VEuPathDB" id="VectorBase:AALB007451"/>
<proteinExistence type="predicted"/>
<keyword evidence="2" id="KW-1185">Reference proteome</keyword>
<dbReference type="EnsemblMetazoa" id="AALB007451-RA">
    <property type="protein sequence ID" value="AALB007451-PA"/>
    <property type="gene ID" value="AALB007451"/>
</dbReference>
<dbReference type="VEuPathDB" id="VectorBase:AALB20_035505"/>
<reference evidence="1 2" key="1">
    <citation type="journal article" date="2017" name="G3 (Bethesda)">
        <title>The Physical Genome Mapping of Anopheles albimanus Corrected Scaffold Misassemblies and Identified Interarm Rearrangements in Genus Anopheles.</title>
        <authorList>
            <person name="Artemov G.N."/>
            <person name="Peery A.N."/>
            <person name="Jiang X."/>
            <person name="Tu Z."/>
            <person name="Stegniy V.N."/>
            <person name="Sharakhova M.V."/>
            <person name="Sharakhov I.V."/>
        </authorList>
    </citation>
    <scope>NUCLEOTIDE SEQUENCE [LARGE SCALE GENOMIC DNA]</scope>
    <source>
        <strain evidence="1 2">ALBI9_A</strain>
    </source>
</reference>
<name>A0A182FLP2_ANOAL</name>
<reference evidence="1" key="2">
    <citation type="submission" date="2022-08" db="UniProtKB">
        <authorList>
            <consortium name="EnsemblMetazoa"/>
        </authorList>
    </citation>
    <scope>IDENTIFICATION</scope>
    <source>
        <strain evidence="1">STECLA/ALBI9_A</strain>
    </source>
</reference>
<dbReference type="STRING" id="7167.A0A182FLP2"/>